<accession>A0ABV7XHP5</accession>
<dbReference type="Proteomes" id="UP001595705">
    <property type="component" value="Unassembled WGS sequence"/>
</dbReference>
<reference evidence="2" key="1">
    <citation type="journal article" date="2019" name="Int. J. Syst. Evol. Microbiol.">
        <title>The Global Catalogue of Microorganisms (GCM) 10K type strain sequencing project: providing services to taxonomists for standard genome sequencing and annotation.</title>
        <authorList>
            <consortium name="The Broad Institute Genomics Platform"/>
            <consortium name="The Broad Institute Genome Sequencing Center for Infectious Disease"/>
            <person name="Wu L."/>
            <person name="Ma J."/>
        </authorList>
    </citation>
    <scope>NUCLEOTIDE SEQUENCE [LARGE SCALE GENOMIC DNA]</scope>
    <source>
        <strain evidence="2">KCTC 42441</strain>
    </source>
</reference>
<evidence type="ECO:0000313" key="1">
    <source>
        <dbReference type="EMBL" id="MFC3715293.1"/>
    </source>
</evidence>
<organism evidence="1 2">
    <name type="scientific">Luteimonas soli</name>
    <dbReference type="NCBI Taxonomy" id="1648966"/>
    <lineage>
        <taxon>Bacteria</taxon>
        <taxon>Pseudomonadati</taxon>
        <taxon>Pseudomonadota</taxon>
        <taxon>Gammaproteobacteria</taxon>
        <taxon>Lysobacterales</taxon>
        <taxon>Lysobacteraceae</taxon>
        <taxon>Luteimonas</taxon>
    </lineage>
</organism>
<evidence type="ECO:0000313" key="2">
    <source>
        <dbReference type="Proteomes" id="UP001595705"/>
    </source>
</evidence>
<dbReference type="EMBL" id="JBHRYA010000003">
    <property type="protein sequence ID" value="MFC3715293.1"/>
    <property type="molecule type" value="Genomic_DNA"/>
</dbReference>
<comment type="caution">
    <text evidence="1">The sequence shown here is derived from an EMBL/GenBank/DDBJ whole genome shotgun (WGS) entry which is preliminary data.</text>
</comment>
<name>A0ABV7XHP5_9GAMM</name>
<proteinExistence type="predicted"/>
<gene>
    <name evidence="1" type="ORF">ACFONC_03910</name>
</gene>
<dbReference type="RefSeq" id="WP_386742419.1">
    <property type="nucleotide sequence ID" value="NZ_JBHRYA010000003.1"/>
</dbReference>
<protein>
    <submittedName>
        <fullName evidence="1">Uncharacterized protein</fullName>
    </submittedName>
</protein>
<keyword evidence="2" id="KW-1185">Reference proteome</keyword>
<sequence length="164" mass="17471">MSDVASQLLGEPLPAASIRAAFVSAMMPPGPHSFVMTMESGARLPAPGLPKPVAKAPNFTIVAGDFEKVCSIELTVQACPQLEGVMKALKALSIPVGYNYDSPRQNYAYDVGRVVLQASDGDGNDIEWQSSSPGHPLRAAIGEARGGLRSCLRPLIEEFPPYKF</sequence>